<evidence type="ECO:0000256" key="7">
    <source>
        <dbReference type="SAM" id="Phobius"/>
    </source>
</evidence>
<dbReference type="InterPro" id="IPR010488">
    <property type="entry name" value="Zeta_toxin_domain"/>
</dbReference>
<comment type="similarity">
    <text evidence="1">Belongs to the zeta toxin family.</text>
</comment>
<proteinExistence type="inferred from homology"/>
<evidence type="ECO:0000313" key="12">
    <source>
        <dbReference type="Proteomes" id="UP000593943"/>
    </source>
</evidence>
<evidence type="ECO:0000256" key="2">
    <source>
        <dbReference type="ARBA" id="ARBA00011963"/>
    </source>
</evidence>
<gene>
    <name evidence="10" type="ORF">BE0216_07310</name>
    <name evidence="9" type="ORF">BEUL_0016</name>
</gene>
<dbReference type="Pfam" id="PF06414">
    <property type="entry name" value="Zeta_toxin"/>
    <property type="match status" value="1"/>
</dbReference>
<keyword evidence="7" id="KW-1133">Transmembrane helix</keyword>
<evidence type="ECO:0000256" key="5">
    <source>
        <dbReference type="ARBA" id="ARBA00032897"/>
    </source>
</evidence>
<keyword evidence="3" id="KW-0547">Nucleotide-binding</keyword>
<keyword evidence="12" id="KW-1185">Reference proteome</keyword>
<reference evidence="9 11" key="1">
    <citation type="journal article" date="2017" name="BMC Genomics">
        <title>Comparative genomic and phylogenomic analyses of the Bifidobacteriaceae family.</title>
        <authorList>
            <person name="Lugli G.A."/>
            <person name="Milani C."/>
            <person name="Turroni F."/>
            <person name="Duranti S."/>
            <person name="Mancabelli L."/>
            <person name="Mangifesta M."/>
            <person name="Ferrario C."/>
            <person name="Modesto M."/>
            <person name="Mattarelli P."/>
            <person name="Jiri K."/>
            <person name="van Sinderen D."/>
            <person name="Ventura M."/>
        </authorList>
    </citation>
    <scope>NUCLEOTIDE SEQUENCE [LARGE SCALE GENOMIC DNA]</scope>
    <source>
        <strain evidence="9 11">DSM 100216</strain>
    </source>
</reference>
<organism evidence="9 11">
    <name type="scientific">Bifidobacterium eulemuris</name>
    <dbReference type="NCBI Taxonomy" id="1765219"/>
    <lineage>
        <taxon>Bacteria</taxon>
        <taxon>Bacillati</taxon>
        <taxon>Actinomycetota</taxon>
        <taxon>Actinomycetes</taxon>
        <taxon>Bifidobacteriales</taxon>
        <taxon>Bifidobacteriaceae</taxon>
        <taxon>Bifidobacterium</taxon>
    </lineage>
</organism>
<feature type="transmembrane region" description="Helical" evidence="7">
    <location>
        <begin position="132"/>
        <end position="153"/>
    </location>
</feature>
<dbReference type="OrthoDB" id="9792687at2"/>
<keyword evidence="7" id="KW-0812">Transmembrane</keyword>
<evidence type="ECO:0000256" key="4">
    <source>
        <dbReference type="ARBA" id="ARBA00022840"/>
    </source>
</evidence>
<comment type="catalytic activity">
    <reaction evidence="6">
        <text>UDP-N-acetyl-alpha-D-glucosamine + ATP = UDP-N-acetyl-alpha-D-glucosamine 3'-phosphate + ADP + H(+)</text>
        <dbReference type="Rhea" id="RHEA:32671"/>
        <dbReference type="ChEBI" id="CHEBI:15378"/>
        <dbReference type="ChEBI" id="CHEBI:30616"/>
        <dbReference type="ChEBI" id="CHEBI:57705"/>
        <dbReference type="ChEBI" id="CHEBI:64353"/>
        <dbReference type="ChEBI" id="CHEBI:456216"/>
        <dbReference type="EC" id="2.7.1.176"/>
    </reaction>
</comment>
<dbReference type="GO" id="GO:0016301">
    <property type="term" value="F:kinase activity"/>
    <property type="evidence" value="ECO:0007669"/>
    <property type="project" value="InterPro"/>
</dbReference>
<evidence type="ECO:0000313" key="10">
    <source>
        <dbReference type="EMBL" id="QOL32284.1"/>
    </source>
</evidence>
<protein>
    <recommendedName>
        <fullName evidence="5">UDP-N-acetylglucosamine kinase</fullName>
        <ecNumber evidence="2">2.7.1.176</ecNumber>
    </recommendedName>
    <alternativeName>
        <fullName evidence="5">UDP-N-acetylglucosamine kinase</fullName>
    </alternativeName>
</protein>
<evidence type="ECO:0000313" key="11">
    <source>
        <dbReference type="Proteomes" id="UP000216057"/>
    </source>
</evidence>
<reference evidence="10 12" key="2">
    <citation type="submission" date="2020-10" db="EMBL/GenBank/DDBJ databases">
        <title>Genome sequencing of Bifidobacterium eulemuris_DSMZ_100216.</title>
        <authorList>
            <person name="Kim J."/>
        </authorList>
    </citation>
    <scope>NUCLEOTIDE SEQUENCE [LARGE SCALE GENOMIC DNA]</scope>
    <source>
        <strain evidence="10 12">DSM 100216</strain>
    </source>
</reference>
<accession>A0A261GDR7</accession>
<name>A0A261GDR7_9BIFI</name>
<keyword evidence="7" id="KW-0472">Membrane</keyword>
<dbReference type="EC" id="2.7.1.176" evidence="2"/>
<evidence type="ECO:0000256" key="1">
    <source>
        <dbReference type="ARBA" id="ARBA00009104"/>
    </source>
</evidence>
<keyword evidence="4" id="KW-0067">ATP-binding</keyword>
<evidence type="ECO:0000313" key="9">
    <source>
        <dbReference type="EMBL" id="OZG69599.1"/>
    </source>
</evidence>
<dbReference type="EMBL" id="MWWZ01000001">
    <property type="protein sequence ID" value="OZG69599.1"/>
    <property type="molecule type" value="Genomic_DNA"/>
</dbReference>
<evidence type="ECO:0000256" key="3">
    <source>
        <dbReference type="ARBA" id="ARBA00022741"/>
    </source>
</evidence>
<evidence type="ECO:0000256" key="6">
    <source>
        <dbReference type="ARBA" id="ARBA00048178"/>
    </source>
</evidence>
<dbReference type="Proteomes" id="UP000593943">
    <property type="component" value="Chromosome"/>
</dbReference>
<dbReference type="Gene3D" id="3.40.50.300">
    <property type="entry name" value="P-loop containing nucleotide triphosphate hydrolases"/>
    <property type="match status" value="1"/>
</dbReference>
<dbReference type="RefSeq" id="WP_094635784.1">
    <property type="nucleotide sequence ID" value="NZ_CP062938.1"/>
</dbReference>
<evidence type="ECO:0000259" key="8">
    <source>
        <dbReference type="Pfam" id="PF06414"/>
    </source>
</evidence>
<dbReference type="SUPFAM" id="SSF52540">
    <property type="entry name" value="P-loop containing nucleoside triphosphate hydrolases"/>
    <property type="match status" value="1"/>
</dbReference>
<dbReference type="InterPro" id="IPR027417">
    <property type="entry name" value="P-loop_NTPase"/>
</dbReference>
<dbReference type="GO" id="GO:0005524">
    <property type="term" value="F:ATP binding"/>
    <property type="evidence" value="ECO:0007669"/>
    <property type="project" value="UniProtKB-KW"/>
</dbReference>
<dbReference type="Proteomes" id="UP000216057">
    <property type="component" value="Unassembled WGS sequence"/>
</dbReference>
<dbReference type="KEGG" id="beu:BE0216_07310"/>
<sequence length="282" mass="31543">MTETLLGDDRIRAIFHELILPSYPVEPSDSPTLYMVGAQPGAGKTRAIQRICKSHPGVVEVNGDDLRVYHPDYSRILDEAPLRMPELTSQASSAWVRMSLEHLRDRRVSVVVETTFAHPKANMDTLRSFHQAGYHAILVFVAVPAPVSLLGILERYVQQLRDYGIGRWSDPAYHDQVAQQIPDTLECLIASGLLDEVKVVDRSGADVAHKHLNPTDATRNATELRRLAESKLAAGSITEEQRELGKQSLTDIAQYLTTLEHPDHNVVDLTRRAETLFLNVRN</sequence>
<dbReference type="EMBL" id="CP062938">
    <property type="protein sequence ID" value="QOL32284.1"/>
    <property type="molecule type" value="Genomic_DNA"/>
</dbReference>
<dbReference type="AlphaFoldDB" id="A0A261GDR7"/>
<feature type="domain" description="Zeta toxin" evidence="8">
    <location>
        <begin position="27"/>
        <end position="207"/>
    </location>
</feature>